<dbReference type="Pfam" id="PF04829">
    <property type="entry name" value="PT-VENN"/>
    <property type="match status" value="1"/>
</dbReference>
<gene>
    <name evidence="8" type="ORF">N011_06530</name>
</gene>
<keyword evidence="4" id="KW-0843">Virulence</keyword>
<feature type="region of interest" description="Disordered" evidence="6">
    <location>
        <begin position="2002"/>
        <end position="2037"/>
    </location>
</feature>
<dbReference type="InterPro" id="IPR008638">
    <property type="entry name" value="FhaB/CdiA-like_TPS"/>
</dbReference>
<dbReference type="InterPro" id="IPR025157">
    <property type="entry name" value="Hemagglutinin_rpt"/>
</dbReference>
<evidence type="ECO:0000256" key="5">
    <source>
        <dbReference type="ARBA" id="ARBA00024043"/>
    </source>
</evidence>
<dbReference type="InterPro" id="IPR006914">
    <property type="entry name" value="VENN_dom"/>
</dbReference>
<reference evidence="8" key="2">
    <citation type="submission" date="2024-07" db="EMBL/GenBank/DDBJ databases">
        <title>A complete genome sequence for Pseudomonas syringae CC1417.</title>
        <authorList>
            <person name="Baltrus D.A."/>
        </authorList>
    </citation>
    <scope>NUCLEOTIDE SEQUENCE</scope>
    <source>
        <strain evidence="8">CC1417</strain>
    </source>
</reference>
<feature type="compositionally biased region" description="Polar residues" evidence="6">
    <location>
        <begin position="2420"/>
        <end position="2443"/>
    </location>
</feature>
<evidence type="ECO:0000256" key="6">
    <source>
        <dbReference type="SAM" id="MobiDB-lite"/>
    </source>
</evidence>
<reference evidence="8" key="1">
    <citation type="journal article" date="2014" name="Genome Announc.">
        <title>Draft Genome Sequences of a Phylogenetically Diverse Suite of Pseudomonas syringae Strains from Multiple Source Populations.</title>
        <authorList>
            <person name="Baltrus D.A."/>
            <person name="Yourstone S."/>
            <person name="Lind A."/>
            <person name="Guilbaud C."/>
            <person name="Sands D.C."/>
            <person name="Jones C.D."/>
            <person name="Morris C.E."/>
            <person name="Dangl J.L."/>
        </authorList>
    </citation>
    <scope>NUCLEOTIDE SEQUENCE</scope>
    <source>
        <strain evidence="8">CC1417</strain>
    </source>
</reference>
<organism evidence="8">
    <name type="scientific">Pseudomonas syringae CC1417</name>
    <dbReference type="NCBI Taxonomy" id="1357272"/>
    <lineage>
        <taxon>Bacteria</taxon>
        <taxon>Pseudomonadati</taxon>
        <taxon>Pseudomonadota</taxon>
        <taxon>Gammaproteobacteria</taxon>
        <taxon>Pseudomonadales</taxon>
        <taxon>Pseudomonadaceae</taxon>
        <taxon>Pseudomonas</taxon>
        <taxon>Pseudomonas syringae</taxon>
    </lineage>
</organism>
<dbReference type="NCBIfam" id="TIGR01901">
    <property type="entry name" value="adhes_NPXG"/>
    <property type="match status" value="1"/>
</dbReference>
<evidence type="ECO:0000256" key="1">
    <source>
        <dbReference type="ARBA" id="ARBA00004219"/>
    </source>
</evidence>
<dbReference type="InterPro" id="IPR010069">
    <property type="entry name" value="CdiA_FHA1_rpt"/>
</dbReference>
<dbReference type="GO" id="GO:0090729">
    <property type="term" value="F:toxin activity"/>
    <property type="evidence" value="ECO:0007669"/>
    <property type="project" value="UniProtKB-KW"/>
</dbReference>
<feature type="compositionally biased region" description="Gly residues" evidence="6">
    <location>
        <begin position="3027"/>
        <end position="3041"/>
    </location>
</feature>
<comment type="similarity">
    <text evidence="5">In the N-terminal section; belongs to the CdiA toxin family.</text>
</comment>
<protein>
    <submittedName>
        <fullName evidence="8">Hemagglutinin repeat-containing protein</fullName>
    </submittedName>
</protein>
<dbReference type="Pfam" id="PF13332">
    <property type="entry name" value="Fil_haemagg_2"/>
    <property type="match status" value="6"/>
</dbReference>
<feature type="compositionally biased region" description="Low complexity" evidence="6">
    <location>
        <begin position="2004"/>
        <end position="2037"/>
    </location>
</feature>
<accession>A0AAU8LL03</accession>
<dbReference type="Pfam" id="PF05860">
    <property type="entry name" value="TPS"/>
    <property type="match status" value="1"/>
</dbReference>
<evidence type="ECO:0000313" key="8">
    <source>
        <dbReference type="EMBL" id="XCN68941.1"/>
    </source>
</evidence>
<feature type="region of interest" description="Disordered" evidence="6">
    <location>
        <begin position="2410"/>
        <end position="2443"/>
    </location>
</feature>
<dbReference type="InterPro" id="IPR011050">
    <property type="entry name" value="Pectin_lyase_fold/virulence"/>
</dbReference>
<keyword evidence="3" id="KW-1266">Target cell cytoplasm</keyword>
<evidence type="ECO:0000256" key="4">
    <source>
        <dbReference type="ARBA" id="ARBA00023026"/>
    </source>
</evidence>
<dbReference type="RefSeq" id="WP_024696035.1">
    <property type="nucleotide sequence ID" value="NZ_CP159362.1"/>
</dbReference>
<sequence length="3213" mass="330889">MDVRHLEFLARQPSAAVAPRTRFLGMPKRLLALLLANVMFWQPIWAQADGIAVSGGTPTSVGQAGNGVPVINIAAPNGAGLSHNQFKDYNVGSEGVILNNATNAVQGTQLGGNILGNSQLGGRAASTILNEVNGGNPSKLNGYTEVAGQGARVIIANPYGVSCSGCGFINTPRVTLSTGKPVLDANGKLDHFEVDGGAITIDGQGLDASTVDQFDIITRSAKINADIYARQLNVITGANDVNDDSLATTPRAGNAADKPQLAIDSSALGGMYANSIKLVGTEQGVGVRTAGNMAASGGDIQIDANGHLNMAQASAQGALNVTAPSVEMTGRAYAGSANVRTPGELVNQKSLAVRERVDISAGKVTNNGVIASGIESDNSLNDRGDVSITSPVLSNTGNIEASRSLNVTADRTLTNQGVVQGANVTLGSARITNQGLNARIVGEQSLALSAPAIVNLDGVIRFGTGQAVTLQLQSLSNRNGLIQASNGSLDLTVDDLDNSDGQIAANDLTVKADTLTNRSGLLSASTGDARVVVRRLLDNSSGTVQAQNLLTLTAGDVINQSGRLLAVKGDLDLNARSLDNRKGSVLGAGVNVATAGGQIDNRGGKVVGDRIDLSAAGLNNGDQGLIAAGARGLSLTFDQAATQAQLLNRKGQIQSDGSLLLTGAWLDNSAGTVLGQTITVETPRLINDEKGALVGNGGDVTLKVSNVLSNLTGLIDAGGSLVTVSGASQVNNQGGTVRGNRLSLQSTTLRNGQKGQLIAGSGGLTFTGSALDNTGGTLLTTGGLTRLELGKGSISNVGGTIQGDSVDITAGSLNTSSDGTQAGMVASLKDDLKLTVDSLTSNAGKLFAKTALLFNGTTLSNTGGGQISGNTVDITASNLTNHGGLIESNTSLALKGDTLDNSASGQLRALNTATAESASASSPAAAAAANNSTFDFASSVNNSNGSIEIGTQAFTLKSKALDNRSGTIEHANSGVMTLDFDRVTGAAGSITTLGDGDWHFGTVNGLGRVQLNRALTYTSDSLSLLAGDRLASGTGLTLNLKNLDNGGELLSDGDLTLNLTGDMTNTGRLSAQKLLTLNANNVSQNGGRIGAGTDARLNLSGALYNLGYLTARQTLQINAAQVDNRGTLGAQGNVNLNAGNGITNGADSLLFSGGTMALRSGYFSNLYGDVYSRGDLSVANVDGSPAQRFSNLSGTVESEGNILLSASAVENAKAEFELGQKVISGRLDWQCGQHCGGHDSFKRGLINIDQTLLETASKDSAPARLVAGKDLTIQAGNVQNRYSLMAANQNLSITANDLLNQGASERTGQNNIQIGTPGRIDTGYWDQMEFVDVPAFNAAVAAGNFDLARFELLKARSADSRFAELSNSTTWTDNPQPKYAATLQAGGTVNLNVARTVQNGSLRANNTPEILTGTLGEDQTGAKLGGIDITINKQATDATAASLAAVQPVQRVAADGSVQTVFTPVDYSGFPFATIDPTAGATFQLPKGDYGLFIRNPDPSSRYLIETNPNLTDLSQFLGSDYVLDKLGISADSNWRRLGDGLYEQRLIRDSVLAQTGRRFLADGLTSDYDQYRYLMDNALASKDALHLSLGVSLSGEQVSALTHDIVWMENRVIDGQKVLVPVLYLAQADSRNVRGNSLIQGRDLNLIAGGDLVNVGTLRASNNLNVRSEGSIYQGGLVDAGNNLQMLAQDSIRNAMAGEIRGGQVSVQAVKGDILNDRTAIQVRDGAGTRTITDTGSTITARENLVVNAGRDITNFGTLRAGGDTTLKAGNDINLLAKVDRSEKHQISDGGHKSSITTDVKNLASNVTAGGNVTVEAGRDVKVLASTASAARDLNIQAARDLYVTSATDVHNVDGKEKDGKKRITTSNGQTTQLASVLTAGNDFASLTGRDTTLVASKITAGNEAYLYAGKDLSLEAAENSNASYYSETKKGSWGKKSSRMTESDSAQAVASVVQAQGKSTVVAVNDINLTGSTVKSENGELAVLAGNDVNLGAARNTDFSQSAKSKSGGLGLSSTSKTSSDSATTTSLTGSTLSGNTTLVQAGHDVVVSGSNIVSTDETNVQARNDIRIESAAETFNAEHRQSTKKSGLMGTGGIGVTLGSSKNTYQQSTESTTQKVSTVGSVLGDVNVTAGKDLNVIASDIVSGKNIRLTGQNVSILDAASNASTRSLQESKKGGVTLALSGVVGEAVNATVQNAQEAKHEEDTRLSALQGVKAGLSGYQAWQGAQSLESGAQAGSFFGIALSLGGQTSSSTQLEEQSVSQGSSITAGNNLSVIATGNGQSAAEDGDVSVRGSKLQAGNDVLLSAARDIDLQSGLNTQKLDGSNKSGGGAVGISFGFGTSGAGLSIFANGNSGSGRENGNGTVWTETSVNAGNQLTMNSGQDTTLEGAQVSGQKIVADIKRNLTLSSQQDTDRYDSRQSNVSGGASFTIGTMTGSGSASVSQSKIKSDFDSVKEQTGLFAGKDGYQIDVGGHTQLNGSVIGSTATADKNRLNTGTLGWTDIRNKADFSSQSQSVTGGTGGGVGTMFTGNMGSLLLVGSNNKGSDKSTTYSAISNGEVTVRDQARQQQDVTTLSRDVEHANNSLSPIFDKEKEQKRLRQAQLIADIGNQSMDIIRTQGSIEAAKAGQAELKDKHMPGEDPNASYEDRQAYVEALQETKAYKSTMDKYGTGSSLQRGAQAFTAAVQGLATGDFTQAVVGASAPYLAGVIKDNTGDDLEARLMAHAMLGAVLAKSQQNSAAAGAAGASIGELIATRLYPDTPIDQLSEIEKQNVSALSTLAGGLVGGIVGGDAGNAVAGAGAAKNAVENNQLRGAEDLVLNQKRKQFADTCEGVSSAECQALSRDIDNLLEKAGSLLPETAAVEDDFLKTPATTVEPGQLVNCATSGNGVCVVSNTMIQTDLGQEWVLAPASYEQSEIYKAKTATELATASIQLNETSKELFDAGCAGMGPAGIGCQGYLAFGGQNPVTGLEATPAERVMFGAQAVLNSMGLVGVTSGGAVKPSASGVVSGETGVVGTGAASDASIGGAGKGGAKGPGSAGTGTTAGSNVVSTTPKDGVFWNKTTVLDRTVYQRNDLFDPEALSTWRVRGKTVQGSNLERMASGRAPIGYDGKSVELHHLSQTEVNGFAGTRGSLAEVGSVFHSQNSSVLHVPSNAAQSFRYTRYKDSAEYRNATTDYVSVPTDLNAKTLTKQAKEFNSYQSDYWKLRARSGE</sequence>
<name>A0AAU8LL03_PSESX</name>
<comment type="subcellular location">
    <subcellularLocation>
        <location evidence="1">Target cell</location>
        <location evidence="1">Target cell cytoplasm</location>
    </subcellularLocation>
</comment>
<feature type="region of interest" description="Disordered" evidence="6">
    <location>
        <begin position="3025"/>
        <end position="3049"/>
    </location>
</feature>
<dbReference type="InterPro" id="IPR026834">
    <property type="entry name" value="LHH"/>
</dbReference>
<dbReference type="SMART" id="SM00912">
    <property type="entry name" value="Haemagg_act"/>
    <property type="match status" value="1"/>
</dbReference>
<dbReference type="Pfam" id="PF14411">
    <property type="entry name" value="LHH"/>
    <property type="match status" value="1"/>
</dbReference>
<dbReference type="NCBIfam" id="TIGR01731">
    <property type="entry name" value="fil_hemag_20aa"/>
    <property type="match status" value="15"/>
</dbReference>
<evidence type="ECO:0000256" key="3">
    <source>
        <dbReference type="ARBA" id="ARBA00022913"/>
    </source>
</evidence>
<dbReference type="EMBL" id="CP159362">
    <property type="protein sequence ID" value="XCN68941.1"/>
    <property type="molecule type" value="Genomic_DNA"/>
</dbReference>
<evidence type="ECO:0000256" key="2">
    <source>
        <dbReference type="ARBA" id="ARBA00022656"/>
    </source>
</evidence>
<dbReference type="GO" id="GO:0003824">
    <property type="term" value="F:catalytic activity"/>
    <property type="evidence" value="ECO:0007669"/>
    <property type="project" value="UniProtKB-ARBA"/>
</dbReference>
<dbReference type="SUPFAM" id="SSF51126">
    <property type="entry name" value="Pectin lyase-like"/>
    <property type="match status" value="1"/>
</dbReference>
<feature type="domain" description="Filamentous haemagglutinin FhaB/tRNA nuclease CdiA-like TPS" evidence="7">
    <location>
        <begin position="65"/>
        <end position="186"/>
    </location>
</feature>
<dbReference type="InterPro" id="IPR012334">
    <property type="entry name" value="Pectin_lyas_fold"/>
</dbReference>
<proteinExistence type="inferred from homology"/>
<keyword evidence="2" id="KW-0800">Toxin</keyword>
<evidence type="ECO:0000259" key="7">
    <source>
        <dbReference type="SMART" id="SM00912"/>
    </source>
</evidence>
<dbReference type="Gene3D" id="2.160.20.10">
    <property type="entry name" value="Single-stranded right-handed beta-helix, Pectin lyase-like"/>
    <property type="match status" value="1"/>
</dbReference>